<dbReference type="InterPro" id="IPR015202">
    <property type="entry name" value="GO-like_E_set"/>
</dbReference>
<feature type="region of interest" description="Disordered" evidence="2">
    <location>
        <begin position="169"/>
        <end position="196"/>
    </location>
</feature>
<evidence type="ECO:0000256" key="1">
    <source>
        <dbReference type="ARBA" id="ARBA00022729"/>
    </source>
</evidence>
<accession>A0A1Y1HKC7</accession>
<keyword evidence="6" id="KW-1185">Reference proteome</keyword>
<feature type="domain" description="Galactose oxidase-like Early set" evidence="4">
    <location>
        <begin position="885"/>
        <end position="989"/>
    </location>
</feature>
<dbReference type="STRING" id="105231.A0A1Y1HKC7"/>
<feature type="domain" description="Glyoxal oxidase N-terminal" evidence="3">
    <location>
        <begin position="472"/>
        <end position="877"/>
    </location>
</feature>
<dbReference type="SUPFAM" id="SSF50965">
    <property type="entry name" value="Galactose oxidase, central domain"/>
    <property type="match status" value="1"/>
</dbReference>
<dbReference type="Gene3D" id="2.60.40.10">
    <property type="entry name" value="Immunoglobulins"/>
    <property type="match status" value="1"/>
</dbReference>
<feature type="compositionally biased region" description="Polar residues" evidence="2">
    <location>
        <begin position="185"/>
        <end position="196"/>
    </location>
</feature>
<gene>
    <name evidence="5" type="ORF">KFL_000230155</name>
</gene>
<dbReference type="EMBL" id="DF236972">
    <property type="protein sequence ID" value="GAQ79035.1"/>
    <property type="molecule type" value="Genomic_DNA"/>
</dbReference>
<dbReference type="InterPro" id="IPR011043">
    <property type="entry name" value="Gal_Oxase/kelch_b-propeller"/>
</dbReference>
<dbReference type="AlphaFoldDB" id="A0A1Y1HKC7"/>
<protein>
    <recommendedName>
        <fullName evidence="7">Galactose oxidase-like Early set domain-containing protein</fullName>
    </recommendedName>
</protein>
<name>A0A1Y1HKC7_KLENI</name>
<evidence type="ECO:0008006" key="7">
    <source>
        <dbReference type="Google" id="ProtNLM"/>
    </source>
</evidence>
<dbReference type="InterPro" id="IPR014756">
    <property type="entry name" value="Ig_E-set"/>
</dbReference>
<dbReference type="Proteomes" id="UP000054558">
    <property type="component" value="Unassembled WGS sequence"/>
</dbReference>
<dbReference type="PANTHER" id="PTHR32208:SF21">
    <property type="entry name" value="LOW QUALITY PROTEIN: ALDEHYDE OXIDASE GLOX-LIKE"/>
    <property type="match status" value="1"/>
</dbReference>
<evidence type="ECO:0000259" key="4">
    <source>
        <dbReference type="Pfam" id="PF09118"/>
    </source>
</evidence>
<proteinExistence type="predicted"/>
<dbReference type="InterPro" id="IPR037293">
    <property type="entry name" value="Gal_Oxidase_central_sf"/>
</dbReference>
<sequence length="991" mass="105537">MIVSPMPGTAFLHVVKGLHEVKQVPSASSPLADAKTPSAINVLVASTVTGSMSNPISAPDEDSFGAPGNNTPPSSAIRAFVASASRGFLTKSKRGHRIFRKVAGTLCQRAREELGAAGLFWSKAAWDGGLHAAMAGLQALAGTADAGLQHGFKEVLTFITQAHLEGLQQPASASRGAHKTAASRAHTSPAATKQAWSSACGASRKAREAKEELAIYLFGDKVPYGLLCKNCSSPAIFARRGGKGGGGFECFCKKHYERKNPGNAGGFELEKTRAEWARVREVRKLKRELAQALDEDAELRREHACDGYQRDSFCWDATPKSRNLIAKLLLIGGVESNPGWPASLSQWNENKDAPVPDVRPRRQLVILPSREVIKCKSLAGIPRQLYRISVWRNRGAASYSVARRAVGTKPKVAVSVESITRRSLFFSLEGGRTSRTRAYDFNSSGTSTDFSTRAPLGTWSPVVANAGVSGVHWAITHFNTLIMIDRSDFDTSYVKDSAGGQASAAVLNLADVSAPVRGLDVIDNMFCSAGQMWPNGTLVDSGGFQTAAGDPRGYNAIRKLDTCAAEESCDFYEDPGVTMLAKRWYPSAHLMPDGVRMVFLGGAVQGDVLLLESTDQSSDTYEMYPRTAPADAALRTLPVLTRAFPAPLYPFVHLMPNGQFFVMANYHAALFDFDTGEEVVLPDMPGAISRSYPYTGTSVLLPMSVENKYTAEIMVCGGSAFSPTASRGAAASASCGRIRPLDAKPTWVMETMPDPRVGPYAIITANGQIIIINGARQGHSGTGTGVSNSHDPVLTPALYHPGAAAAARWTNLAPENTPRLYHGLAILGPDSCLMTGGSSPYECPLGSGPTCFGAACTGADDGCYPNEFSINKFCPPYVSSGIPQPKVAVAPAQIGYGAPFVLTCAVRAGLAAPAVRAAIMNPGFATHSQIMGQRFVWLEVDYTTLSYNASNGGATVTVKGPLGKAIAPPGYYYLFCHDSNIPSTAQWVQLL</sequence>
<reference evidence="5 6" key="1">
    <citation type="journal article" date="2014" name="Nat. Commun.">
        <title>Klebsormidium flaccidum genome reveals primary factors for plant terrestrial adaptation.</title>
        <authorList>
            <person name="Hori K."/>
            <person name="Maruyama F."/>
            <person name="Fujisawa T."/>
            <person name="Togashi T."/>
            <person name="Yamamoto N."/>
            <person name="Seo M."/>
            <person name="Sato S."/>
            <person name="Yamada T."/>
            <person name="Mori H."/>
            <person name="Tajima N."/>
            <person name="Moriyama T."/>
            <person name="Ikeuchi M."/>
            <person name="Watanabe M."/>
            <person name="Wada H."/>
            <person name="Kobayashi K."/>
            <person name="Saito M."/>
            <person name="Masuda T."/>
            <person name="Sasaki-Sekimoto Y."/>
            <person name="Mashiguchi K."/>
            <person name="Awai K."/>
            <person name="Shimojima M."/>
            <person name="Masuda S."/>
            <person name="Iwai M."/>
            <person name="Nobusawa T."/>
            <person name="Narise T."/>
            <person name="Kondo S."/>
            <person name="Saito H."/>
            <person name="Sato R."/>
            <person name="Murakawa M."/>
            <person name="Ihara Y."/>
            <person name="Oshima-Yamada Y."/>
            <person name="Ohtaka K."/>
            <person name="Satoh M."/>
            <person name="Sonobe K."/>
            <person name="Ishii M."/>
            <person name="Ohtani R."/>
            <person name="Kanamori-Sato M."/>
            <person name="Honoki R."/>
            <person name="Miyazaki D."/>
            <person name="Mochizuki H."/>
            <person name="Umetsu J."/>
            <person name="Higashi K."/>
            <person name="Shibata D."/>
            <person name="Kamiya Y."/>
            <person name="Sato N."/>
            <person name="Nakamura Y."/>
            <person name="Tabata S."/>
            <person name="Ida S."/>
            <person name="Kurokawa K."/>
            <person name="Ohta H."/>
        </authorList>
    </citation>
    <scope>NUCLEOTIDE SEQUENCE [LARGE SCALE GENOMIC DNA]</scope>
    <source>
        <strain evidence="5 6">NIES-2285</strain>
    </source>
</reference>
<dbReference type="Gene3D" id="2.130.10.80">
    <property type="entry name" value="Galactose oxidase/kelch, beta-propeller"/>
    <property type="match status" value="1"/>
</dbReference>
<dbReference type="InterPro" id="IPR013783">
    <property type="entry name" value="Ig-like_fold"/>
</dbReference>
<keyword evidence="1" id="KW-0732">Signal</keyword>
<dbReference type="Pfam" id="PF09118">
    <property type="entry name" value="GO-like_E_set"/>
    <property type="match status" value="1"/>
</dbReference>
<evidence type="ECO:0000259" key="3">
    <source>
        <dbReference type="Pfam" id="PF07250"/>
    </source>
</evidence>
<dbReference type="InterPro" id="IPR009880">
    <property type="entry name" value="Glyoxal_oxidase_N"/>
</dbReference>
<evidence type="ECO:0000313" key="6">
    <source>
        <dbReference type="Proteomes" id="UP000054558"/>
    </source>
</evidence>
<evidence type="ECO:0000256" key="2">
    <source>
        <dbReference type="SAM" id="MobiDB-lite"/>
    </source>
</evidence>
<organism evidence="5 6">
    <name type="scientific">Klebsormidium nitens</name>
    <name type="common">Green alga</name>
    <name type="synonym">Ulothrix nitens</name>
    <dbReference type="NCBI Taxonomy" id="105231"/>
    <lineage>
        <taxon>Eukaryota</taxon>
        <taxon>Viridiplantae</taxon>
        <taxon>Streptophyta</taxon>
        <taxon>Klebsormidiophyceae</taxon>
        <taxon>Klebsormidiales</taxon>
        <taxon>Klebsormidiaceae</taxon>
        <taxon>Klebsormidium</taxon>
    </lineage>
</organism>
<dbReference type="OrthoDB" id="2019572at2759"/>
<dbReference type="SUPFAM" id="SSF81296">
    <property type="entry name" value="E set domains"/>
    <property type="match status" value="1"/>
</dbReference>
<dbReference type="Pfam" id="PF07250">
    <property type="entry name" value="Glyoxal_oxid_N"/>
    <property type="match status" value="1"/>
</dbReference>
<evidence type="ECO:0000313" key="5">
    <source>
        <dbReference type="EMBL" id="GAQ79035.1"/>
    </source>
</evidence>
<dbReference type="PANTHER" id="PTHR32208">
    <property type="entry name" value="SECRETED PROTEIN-RELATED"/>
    <property type="match status" value="1"/>
</dbReference>
<dbReference type="CDD" id="cd02851">
    <property type="entry name" value="E_set_GO_C"/>
    <property type="match status" value="1"/>
</dbReference>